<protein>
    <submittedName>
        <fullName evidence="1">Putative lyase</fullName>
    </submittedName>
</protein>
<sequence length="278" mass="30823">MTDVIPTTVEWTPPDDPRTIDELMMTALCETDEDLAWDAISTLHRRGTREVVDRAVALCRSACAVERRVGADILGKLGLPDRTCLEERFRTLRDMAETEQDHRVLQAIVAALSHLKRPEVVAIACRYKSHEDPQVRYAVVHALIGQTDREAIATLVELSRDPEVHVRDWATFGLGSMIELDTPEIREALAARLADEDSDTGYEAMVGLARLGDRRILPALISERESGSVCVYAVEAAALIADPGLHPLLIELREWWDVAPDQLEEAIRACSPGPTEAT</sequence>
<dbReference type="Gene3D" id="1.25.10.10">
    <property type="entry name" value="Leucine-rich Repeat Variant"/>
    <property type="match status" value="1"/>
</dbReference>
<keyword evidence="1" id="KW-0456">Lyase</keyword>
<reference evidence="1 2" key="1">
    <citation type="submission" date="2019-08" db="EMBL/GenBank/DDBJ databases">
        <title>Deep-cultivation of Planctomycetes and their phenomic and genomic characterization uncovers novel biology.</title>
        <authorList>
            <person name="Wiegand S."/>
            <person name="Jogler M."/>
            <person name="Boedeker C."/>
            <person name="Pinto D."/>
            <person name="Vollmers J."/>
            <person name="Rivas-Marin E."/>
            <person name="Kohn T."/>
            <person name="Peeters S.H."/>
            <person name="Heuer A."/>
            <person name="Rast P."/>
            <person name="Oberbeckmann S."/>
            <person name="Bunk B."/>
            <person name="Jeske O."/>
            <person name="Meyerdierks A."/>
            <person name="Storesund J.E."/>
            <person name="Kallscheuer N."/>
            <person name="Luecker S."/>
            <person name="Lage O.M."/>
            <person name="Pohl T."/>
            <person name="Merkel B.J."/>
            <person name="Hornburger P."/>
            <person name="Mueller R.-W."/>
            <person name="Bruemmer F."/>
            <person name="Labrenz M."/>
            <person name="Spormann A.M."/>
            <person name="Op den Camp H."/>
            <person name="Overmann J."/>
            <person name="Amann R."/>
            <person name="Jetten M.S.M."/>
            <person name="Mascher T."/>
            <person name="Medema M.H."/>
            <person name="Devos D.P."/>
            <person name="Kaster A.-K."/>
            <person name="Ovreas L."/>
            <person name="Rohde M."/>
            <person name="Galperin M.Y."/>
            <person name="Jogler C."/>
        </authorList>
    </citation>
    <scope>NUCLEOTIDE SEQUENCE [LARGE SCALE GENOMIC DNA]</scope>
    <source>
        <strain evidence="1 2">OJF2</strain>
    </source>
</reference>
<dbReference type="Pfam" id="PF13646">
    <property type="entry name" value="HEAT_2"/>
    <property type="match status" value="1"/>
</dbReference>
<dbReference type="EMBL" id="CP042997">
    <property type="protein sequence ID" value="QEH34509.1"/>
    <property type="molecule type" value="Genomic_DNA"/>
</dbReference>
<evidence type="ECO:0000313" key="2">
    <source>
        <dbReference type="Proteomes" id="UP000324233"/>
    </source>
</evidence>
<organism evidence="1 2">
    <name type="scientific">Aquisphaera giovannonii</name>
    <dbReference type="NCBI Taxonomy" id="406548"/>
    <lineage>
        <taxon>Bacteria</taxon>
        <taxon>Pseudomonadati</taxon>
        <taxon>Planctomycetota</taxon>
        <taxon>Planctomycetia</taxon>
        <taxon>Isosphaerales</taxon>
        <taxon>Isosphaeraceae</taxon>
        <taxon>Aquisphaera</taxon>
    </lineage>
</organism>
<accession>A0A5B9W2J3</accession>
<dbReference type="SUPFAM" id="SSF48371">
    <property type="entry name" value="ARM repeat"/>
    <property type="match status" value="1"/>
</dbReference>
<dbReference type="RefSeq" id="WP_246196558.1">
    <property type="nucleotide sequence ID" value="NZ_CP042997.1"/>
</dbReference>
<dbReference type="KEGG" id="agv:OJF2_30490"/>
<evidence type="ECO:0000313" key="1">
    <source>
        <dbReference type="EMBL" id="QEH34509.1"/>
    </source>
</evidence>
<dbReference type="Proteomes" id="UP000324233">
    <property type="component" value="Chromosome"/>
</dbReference>
<dbReference type="InterPro" id="IPR011989">
    <property type="entry name" value="ARM-like"/>
</dbReference>
<dbReference type="AlphaFoldDB" id="A0A5B9W2J3"/>
<gene>
    <name evidence="1" type="ORF">OJF2_30490</name>
</gene>
<dbReference type="InterPro" id="IPR016024">
    <property type="entry name" value="ARM-type_fold"/>
</dbReference>
<keyword evidence="2" id="KW-1185">Reference proteome</keyword>
<name>A0A5B9W2J3_9BACT</name>
<proteinExistence type="predicted"/>
<dbReference type="GO" id="GO:0016829">
    <property type="term" value="F:lyase activity"/>
    <property type="evidence" value="ECO:0007669"/>
    <property type="project" value="UniProtKB-KW"/>
</dbReference>